<evidence type="ECO:0000313" key="3">
    <source>
        <dbReference type="Proteomes" id="UP001580407"/>
    </source>
</evidence>
<dbReference type="RefSeq" id="WP_375525686.1">
    <property type="nucleotide sequence ID" value="NZ_JBHILM010000013.1"/>
</dbReference>
<dbReference type="InterPro" id="IPR029060">
    <property type="entry name" value="PIN-like_dom_sf"/>
</dbReference>
<accession>A0ABV5B898</accession>
<evidence type="ECO:0000313" key="2">
    <source>
        <dbReference type="EMBL" id="MFB5681922.1"/>
    </source>
</evidence>
<dbReference type="Pfam" id="PF13470">
    <property type="entry name" value="PIN_3"/>
    <property type="match status" value="1"/>
</dbReference>
<name>A0ABV5B898_9BACL</name>
<proteinExistence type="predicted"/>
<keyword evidence="3" id="KW-1185">Reference proteome</keyword>
<evidence type="ECO:0000259" key="1">
    <source>
        <dbReference type="Pfam" id="PF13470"/>
    </source>
</evidence>
<gene>
    <name evidence="2" type="ORF">ACE3NQ_13450</name>
</gene>
<dbReference type="InterPro" id="IPR002716">
    <property type="entry name" value="PIN_dom"/>
</dbReference>
<sequence length="62" mass="7455">MDLVVVDTNVFVNAIFSDYFKDDERIIDLEENEQFRFAFSEITKNELYKIFARTIDQQNVRT</sequence>
<dbReference type="Proteomes" id="UP001580407">
    <property type="component" value="Unassembled WGS sequence"/>
</dbReference>
<dbReference type="EMBL" id="JBHILM010000013">
    <property type="protein sequence ID" value="MFB5681922.1"/>
    <property type="molecule type" value="Genomic_DNA"/>
</dbReference>
<organism evidence="2 3">
    <name type="scientific">Paenibacillus terreus</name>
    <dbReference type="NCBI Taxonomy" id="1387834"/>
    <lineage>
        <taxon>Bacteria</taxon>
        <taxon>Bacillati</taxon>
        <taxon>Bacillota</taxon>
        <taxon>Bacilli</taxon>
        <taxon>Bacillales</taxon>
        <taxon>Paenibacillaceae</taxon>
        <taxon>Paenibacillus</taxon>
    </lineage>
</organism>
<comment type="caution">
    <text evidence="2">The sequence shown here is derived from an EMBL/GenBank/DDBJ whole genome shotgun (WGS) entry which is preliminary data.</text>
</comment>
<dbReference type="SUPFAM" id="SSF88723">
    <property type="entry name" value="PIN domain-like"/>
    <property type="match status" value="1"/>
</dbReference>
<reference evidence="2 3" key="1">
    <citation type="submission" date="2024-09" db="EMBL/GenBank/DDBJ databases">
        <authorList>
            <person name="Ruan L."/>
        </authorList>
    </citation>
    <scope>NUCLEOTIDE SEQUENCE [LARGE SCALE GENOMIC DNA]</scope>
    <source>
        <strain evidence="2 3">D33</strain>
    </source>
</reference>
<protein>
    <submittedName>
        <fullName evidence="2">PIN domain-containing protein</fullName>
    </submittedName>
</protein>
<feature type="domain" description="PIN" evidence="1">
    <location>
        <begin position="4"/>
        <end position="56"/>
    </location>
</feature>